<dbReference type="SMART" id="SM00558">
    <property type="entry name" value="JmjC"/>
    <property type="match status" value="1"/>
</dbReference>
<accession>A0ABR2Z3K4</accession>
<comment type="caution">
    <text evidence="3">The sequence shown here is derived from an EMBL/GenBank/DDBJ whole genome shotgun (WGS) entry which is preliminary data.</text>
</comment>
<dbReference type="SUPFAM" id="SSF51197">
    <property type="entry name" value="Clavaminate synthase-like"/>
    <property type="match status" value="1"/>
</dbReference>
<dbReference type="EMBL" id="JALJOT010000001">
    <property type="protein sequence ID" value="KAK9918521.1"/>
    <property type="molecule type" value="Genomic_DNA"/>
</dbReference>
<sequence length="420" mass="46679">MQHPHGVQPWGNFLLNGGADIRSTGLGQLRVLSDDLLLTVLGLLPAKVLLSCSATSKALYCFCNHEELWRALTLQEFEGSFRYSGSWQHTYLAAAGLTEPGSQPSCGPLKVQGLYSDILYQPWFCATTPIREEWLERDNLERRSGLSLEDFRQHFELPNRPVVLSDAAKDWPAQKKWTRKYLRKAFKGQAVVAGNYPMAFDDFLAYSDGATDDMPLYLFDCEFAAKAPKLATDYKVPEYFAEDLFGVLGESARPHHRWLIMGPPRSGSSFHKDPNATSAWNAVVRGSKKWILFPPHITPPGVHASADGADVATPVSLVEWLLNFYDAAQRGGVRPLEGVVRAGEVLFVPRGWWHFAINLEETVAVTQNYVSSAGLPAVLAFLKTGRADLVSGCAEADRADLHERFVSALREQRPQVLESC</sequence>
<dbReference type="PANTHER" id="PTHR12480:SF21">
    <property type="entry name" value="JMJC DOMAIN-CONTAINING PROTEIN 8"/>
    <property type="match status" value="1"/>
</dbReference>
<protein>
    <recommendedName>
        <fullName evidence="2">JmjC domain-containing protein</fullName>
    </recommendedName>
</protein>
<keyword evidence="4" id="KW-1185">Reference proteome</keyword>
<evidence type="ECO:0000313" key="3">
    <source>
        <dbReference type="EMBL" id="KAK9918521.1"/>
    </source>
</evidence>
<dbReference type="InterPro" id="IPR041667">
    <property type="entry name" value="Cupin_8"/>
</dbReference>
<evidence type="ECO:0000259" key="2">
    <source>
        <dbReference type="PROSITE" id="PS51184"/>
    </source>
</evidence>
<dbReference type="Pfam" id="PF13621">
    <property type="entry name" value="Cupin_8"/>
    <property type="match status" value="1"/>
</dbReference>
<proteinExistence type="inferred from homology"/>
<dbReference type="PROSITE" id="PS51184">
    <property type="entry name" value="JMJC"/>
    <property type="match status" value="1"/>
</dbReference>
<dbReference type="Pfam" id="PF12937">
    <property type="entry name" value="F-box-like"/>
    <property type="match status" value="1"/>
</dbReference>
<gene>
    <name evidence="3" type="ORF">WJX75_004718</name>
</gene>
<name>A0ABR2Z3K4_9CHLO</name>
<dbReference type="Gene3D" id="2.60.120.650">
    <property type="entry name" value="Cupin"/>
    <property type="match status" value="1"/>
</dbReference>
<dbReference type="InterPro" id="IPR001810">
    <property type="entry name" value="F-box_dom"/>
</dbReference>
<dbReference type="Proteomes" id="UP001491310">
    <property type="component" value="Unassembled WGS sequence"/>
</dbReference>
<dbReference type="InterPro" id="IPR003347">
    <property type="entry name" value="JmjC_dom"/>
</dbReference>
<organism evidence="3 4">
    <name type="scientific">Coccomyxa subellipsoidea</name>
    <dbReference type="NCBI Taxonomy" id="248742"/>
    <lineage>
        <taxon>Eukaryota</taxon>
        <taxon>Viridiplantae</taxon>
        <taxon>Chlorophyta</taxon>
        <taxon>core chlorophytes</taxon>
        <taxon>Trebouxiophyceae</taxon>
        <taxon>Trebouxiophyceae incertae sedis</taxon>
        <taxon>Coccomyxaceae</taxon>
        <taxon>Coccomyxa</taxon>
    </lineage>
</organism>
<dbReference type="PANTHER" id="PTHR12480">
    <property type="entry name" value="ARGININE DEMETHYLASE AND LYSYL-HYDROXYLASE JMJD"/>
    <property type="match status" value="1"/>
</dbReference>
<dbReference type="InterPro" id="IPR050910">
    <property type="entry name" value="JMJD6_ArgDemeth/LysHydrox"/>
</dbReference>
<evidence type="ECO:0000313" key="4">
    <source>
        <dbReference type="Proteomes" id="UP001491310"/>
    </source>
</evidence>
<feature type="domain" description="JmjC" evidence="2">
    <location>
        <begin position="225"/>
        <end position="386"/>
    </location>
</feature>
<dbReference type="InterPro" id="IPR036047">
    <property type="entry name" value="F-box-like_dom_sf"/>
</dbReference>
<dbReference type="SUPFAM" id="SSF81383">
    <property type="entry name" value="F-box domain"/>
    <property type="match status" value="1"/>
</dbReference>
<dbReference type="Gene3D" id="1.20.1280.50">
    <property type="match status" value="1"/>
</dbReference>
<evidence type="ECO:0000256" key="1">
    <source>
        <dbReference type="ARBA" id="ARBA00006801"/>
    </source>
</evidence>
<reference evidence="3 4" key="1">
    <citation type="journal article" date="2024" name="Nat. Commun.">
        <title>Phylogenomics reveals the evolutionary origins of lichenization in chlorophyte algae.</title>
        <authorList>
            <person name="Puginier C."/>
            <person name="Libourel C."/>
            <person name="Otte J."/>
            <person name="Skaloud P."/>
            <person name="Haon M."/>
            <person name="Grisel S."/>
            <person name="Petersen M."/>
            <person name="Berrin J.G."/>
            <person name="Delaux P.M."/>
            <person name="Dal Grande F."/>
            <person name="Keller J."/>
        </authorList>
    </citation>
    <scope>NUCLEOTIDE SEQUENCE [LARGE SCALE GENOMIC DNA]</scope>
    <source>
        <strain evidence="3 4">SAG 216-7</strain>
    </source>
</reference>
<comment type="similarity">
    <text evidence="1">Belongs to the JARID1 histone demethylase family.</text>
</comment>